<evidence type="ECO:0000313" key="2">
    <source>
        <dbReference type="EMBL" id="XDT73561.1"/>
    </source>
</evidence>
<accession>A0AB39V0I4</accession>
<keyword evidence="1" id="KW-0732">Signal</keyword>
<dbReference type="RefSeq" id="WP_369602547.1">
    <property type="nucleotide sequence ID" value="NZ_CP154858.1"/>
</dbReference>
<dbReference type="Pfam" id="PF07044">
    <property type="entry name" value="DUF1329"/>
    <property type="match status" value="1"/>
</dbReference>
<evidence type="ECO:0000256" key="1">
    <source>
        <dbReference type="SAM" id="SignalP"/>
    </source>
</evidence>
<dbReference type="KEGG" id="tcd:AAIA72_06220"/>
<dbReference type="CDD" id="cd16329">
    <property type="entry name" value="LolA_like"/>
    <property type="match status" value="1"/>
</dbReference>
<dbReference type="InterPro" id="IPR010752">
    <property type="entry name" value="DUF1329"/>
</dbReference>
<feature type="signal peptide" evidence="1">
    <location>
        <begin position="1"/>
        <end position="24"/>
    </location>
</feature>
<proteinExistence type="predicted"/>
<reference evidence="2" key="1">
    <citation type="submission" date="2024-05" db="EMBL/GenBank/DDBJ databases">
        <title>Genome sequencing of novel strain.</title>
        <authorList>
            <person name="Ganbat D."/>
            <person name="Ganbat S."/>
            <person name="Lee S.-J."/>
        </authorList>
    </citation>
    <scope>NUCLEOTIDE SEQUENCE</scope>
    <source>
        <strain evidence="2">SMD15-11</strain>
    </source>
</reference>
<feature type="chain" id="PRO_5044218644" evidence="1">
    <location>
        <begin position="25"/>
        <end position="458"/>
    </location>
</feature>
<protein>
    <submittedName>
        <fullName evidence="2">DUF1329 domain-containing protein</fullName>
    </submittedName>
</protein>
<dbReference type="AlphaFoldDB" id="A0AB39V0I4"/>
<dbReference type="Gene3D" id="2.50.20.10">
    <property type="entry name" value="Lipoprotein localisation LolA/LolB/LppX"/>
    <property type="match status" value="1"/>
</dbReference>
<organism evidence="2">
    <name type="scientific">Thermohahella caldifontis</name>
    <dbReference type="NCBI Taxonomy" id="3142973"/>
    <lineage>
        <taxon>Bacteria</taxon>
        <taxon>Pseudomonadati</taxon>
        <taxon>Pseudomonadota</taxon>
        <taxon>Gammaproteobacteria</taxon>
        <taxon>Oceanospirillales</taxon>
        <taxon>Hahellaceae</taxon>
        <taxon>Thermohahella</taxon>
    </lineage>
</organism>
<name>A0AB39V0I4_9GAMM</name>
<gene>
    <name evidence="2" type="ORF">AAIA72_06220</name>
</gene>
<sequence length="458" mass="51330">MKIRAMMVAGVVGLATLSSATAWGKVSASEAAKLGDTLTPVGAERAGNADGTIPAWEGGYTGTPAGFAPGNWVNPYADEKPLFVINQSNVEQYKDKLSAGQVAMIKKYGDFSIPVYPTHRSAAYPQKVYDAAKKNATTVDMVADGNGLTPFETAVPFPIPSGSNRDQALQVIWNHITRYRGGSVERTIAQATPLANGNFTPVKFHEEITWRDELTDYDPAKDPNVMFYFRQEIVAPARLAGNVLLVHETINQVKEPRRAWIYNQGQRRVRRAPQVAYDGPGTASDGLRTSDDFDMYNGAPDRYDWKLVGKKEMYIPYNSYKLMDKSLKYADIIKPGHIASDLTRYELHRVWVVEATLKSGMRHVYAKRVFHIDEDTWQAAVIDMYDGRGELWRVSEAHEVSFYDQKVPWYAVQVVYDLLSGRYLVLGLSNEAQDGYKFGIKRAYQDYTPAALRRAGRR</sequence>
<dbReference type="EMBL" id="CP154858">
    <property type="protein sequence ID" value="XDT73561.1"/>
    <property type="molecule type" value="Genomic_DNA"/>
</dbReference>